<name>A0A9P9IMR6_9HYPO</name>
<dbReference type="Proteomes" id="UP000738349">
    <property type="component" value="Unassembled WGS sequence"/>
</dbReference>
<reference evidence="1" key="1">
    <citation type="journal article" date="2021" name="Nat. Commun.">
        <title>Genetic determinants of endophytism in the Arabidopsis root mycobiome.</title>
        <authorList>
            <person name="Mesny F."/>
            <person name="Miyauchi S."/>
            <person name="Thiergart T."/>
            <person name="Pickel B."/>
            <person name="Atanasova L."/>
            <person name="Karlsson M."/>
            <person name="Huettel B."/>
            <person name="Barry K.W."/>
            <person name="Haridas S."/>
            <person name="Chen C."/>
            <person name="Bauer D."/>
            <person name="Andreopoulos W."/>
            <person name="Pangilinan J."/>
            <person name="LaButti K."/>
            <person name="Riley R."/>
            <person name="Lipzen A."/>
            <person name="Clum A."/>
            <person name="Drula E."/>
            <person name="Henrissat B."/>
            <person name="Kohler A."/>
            <person name="Grigoriev I.V."/>
            <person name="Martin F.M."/>
            <person name="Hacquard S."/>
        </authorList>
    </citation>
    <scope>NUCLEOTIDE SEQUENCE</scope>
    <source>
        <strain evidence="1">MPI-CAGE-AT-0147</strain>
    </source>
</reference>
<accession>A0A9P9IMR6</accession>
<evidence type="ECO:0000313" key="2">
    <source>
        <dbReference type="Proteomes" id="UP000738349"/>
    </source>
</evidence>
<dbReference type="EMBL" id="JAGMUV010000021">
    <property type="protein sequence ID" value="KAH7124805.1"/>
    <property type="molecule type" value="Genomic_DNA"/>
</dbReference>
<sequence>MLESKSTQKAADRIGIGVWARFSALTVRSVLVASVFRLVILVRLLYAPHYRGNVDLGRDDNTWTTSVRHNKPSVNTTTKEYSGEADEIGSQKPIVEDVEMVKFKGATSCRALNLSIGDQLELPRSCCRCRKIQQRPSIAMDNVELFSNRIPVESLPERFMGRLLLRGNWGSGISGSTVFASSNMIWVTGEGKLQAEHEIAPSKVPRSGLSDVDSHCPYDGIRD</sequence>
<gene>
    <name evidence="1" type="ORF">EDB81DRAFT_765586</name>
</gene>
<evidence type="ECO:0000313" key="1">
    <source>
        <dbReference type="EMBL" id="KAH7124805.1"/>
    </source>
</evidence>
<organism evidence="1 2">
    <name type="scientific">Dactylonectria macrodidyma</name>
    <dbReference type="NCBI Taxonomy" id="307937"/>
    <lineage>
        <taxon>Eukaryota</taxon>
        <taxon>Fungi</taxon>
        <taxon>Dikarya</taxon>
        <taxon>Ascomycota</taxon>
        <taxon>Pezizomycotina</taxon>
        <taxon>Sordariomycetes</taxon>
        <taxon>Hypocreomycetidae</taxon>
        <taxon>Hypocreales</taxon>
        <taxon>Nectriaceae</taxon>
        <taxon>Dactylonectria</taxon>
    </lineage>
</organism>
<dbReference type="AlphaFoldDB" id="A0A9P9IMR6"/>
<comment type="caution">
    <text evidence="1">The sequence shown here is derived from an EMBL/GenBank/DDBJ whole genome shotgun (WGS) entry which is preliminary data.</text>
</comment>
<protein>
    <submittedName>
        <fullName evidence="1">Uncharacterized protein</fullName>
    </submittedName>
</protein>
<keyword evidence="2" id="KW-1185">Reference proteome</keyword>
<proteinExistence type="predicted"/>